<dbReference type="eggNOG" id="COG1277">
    <property type="taxonomic scope" value="Bacteria"/>
</dbReference>
<keyword evidence="1" id="KW-1133">Transmembrane helix</keyword>
<dbReference type="KEGG" id="salf:SMD44_04002"/>
<feature type="transmembrane region" description="Helical" evidence="1">
    <location>
        <begin position="192"/>
        <end position="211"/>
    </location>
</feature>
<proteinExistence type="predicted"/>
<sequence length="268" mass="27863">MTTDTLTRPTPAPTRNPYRVTTSRVLRSEWHKLWTLRTTWITLITAAALVLAVGITMGSTYDGDDSEIDTVVFVLFGTQLSQICLAVLGILVTAGEYANGMIRASLTAVPRRGPVLWSKAAVFTTVAFTLSLVTNVVTFLVAQLWLAGTDKELSLTDSGVLGALAGSAAAITLLSLIALGLGALLRSVPGGIGAFVGAVLVLPEVIGTLPLDAVDTAVKYFPAQASESLGSITPVEDGVSAGTSLLALTLWAAALLVAASALLKRRDV</sequence>
<reference evidence="2 3" key="1">
    <citation type="submission" date="2017-05" db="EMBL/GenBank/DDBJ databases">
        <title>Streptomyces alboflavus Genome sequencing and assembly.</title>
        <authorList>
            <person name="Wang Y."/>
            <person name="Du B."/>
            <person name="Ding Y."/>
            <person name="Liu H."/>
            <person name="Hou Q."/>
            <person name="Liu K."/>
            <person name="Wang C."/>
            <person name="Yao L."/>
        </authorList>
    </citation>
    <scope>NUCLEOTIDE SEQUENCE [LARGE SCALE GENOMIC DNA]</scope>
    <source>
        <strain evidence="2 3">MDJK44</strain>
    </source>
</reference>
<accession>A0A1Z1WDN5</accession>
<name>A0A1Z1WDN5_9ACTN</name>
<feature type="transmembrane region" description="Helical" evidence="1">
    <location>
        <begin position="73"/>
        <end position="99"/>
    </location>
</feature>
<dbReference type="AlphaFoldDB" id="A0A1Z1WDN5"/>
<feature type="transmembrane region" description="Helical" evidence="1">
    <location>
        <begin position="244"/>
        <end position="263"/>
    </location>
</feature>
<dbReference type="EMBL" id="CP021748">
    <property type="protein sequence ID" value="ARX84563.1"/>
    <property type="molecule type" value="Genomic_DNA"/>
</dbReference>
<dbReference type="PANTHER" id="PTHR37305">
    <property type="entry name" value="INTEGRAL MEMBRANE PROTEIN-RELATED"/>
    <property type="match status" value="1"/>
</dbReference>
<evidence type="ECO:0000256" key="1">
    <source>
        <dbReference type="SAM" id="Phobius"/>
    </source>
</evidence>
<dbReference type="STRING" id="67267.GCA_000716675_08142"/>
<protein>
    <submittedName>
        <fullName evidence="2">ABC transporter permease</fullName>
    </submittedName>
</protein>
<keyword evidence="3" id="KW-1185">Reference proteome</keyword>
<gene>
    <name evidence="2" type="ORF">SMD44_04002</name>
</gene>
<evidence type="ECO:0000313" key="2">
    <source>
        <dbReference type="EMBL" id="ARX84563.1"/>
    </source>
</evidence>
<dbReference type="Proteomes" id="UP000195880">
    <property type="component" value="Chromosome"/>
</dbReference>
<feature type="transmembrane region" description="Helical" evidence="1">
    <location>
        <begin position="40"/>
        <end position="61"/>
    </location>
</feature>
<dbReference type="PANTHER" id="PTHR37305:SF1">
    <property type="entry name" value="MEMBRANE PROTEIN"/>
    <property type="match status" value="1"/>
</dbReference>
<dbReference type="OrthoDB" id="3297477at2"/>
<dbReference type="RefSeq" id="WP_087884758.1">
    <property type="nucleotide sequence ID" value="NZ_CP021748.1"/>
</dbReference>
<feature type="transmembrane region" description="Helical" evidence="1">
    <location>
        <begin position="120"/>
        <end position="147"/>
    </location>
</feature>
<keyword evidence="1" id="KW-0812">Transmembrane</keyword>
<organism evidence="2 3">
    <name type="scientific">Streptomyces alboflavus</name>
    <dbReference type="NCBI Taxonomy" id="67267"/>
    <lineage>
        <taxon>Bacteria</taxon>
        <taxon>Bacillati</taxon>
        <taxon>Actinomycetota</taxon>
        <taxon>Actinomycetes</taxon>
        <taxon>Kitasatosporales</taxon>
        <taxon>Streptomycetaceae</taxon>
        <taxon>Streptomyces</taxon>
    </lineage>
</organism>
<feature type="transmembrane region" description="Helical" evidence="1">
    <location>
        <begin position="159"/>
        <end position="185"/>
    </location>
</feature>
<keyword evidence="1" id="KW-0472">Membrane</keyword>
<evidence type="ECO:0000313" key="3">
    <source>
        <dbReference type="Proteomes" id="UP000195880"/>
    </source>
</evidence>